<dbReference type="SUPFAM" id="SSF57850">
    <property type="entry name" value="RING/U-box"/>
    <property type="match status" value="1"/>
</dbReference>
<dbReference type="SMART" id="SM00184">
    <property type="entry name" value="RING"/>
    <property type="match status" value="1"/>
</dbReference>
<dbReference type="InterPro" id="IPR011016">
    <property type="entry name" value="Znf_RING-CH"/>
</dbReference>
<keyword evidence="12 16" id="KW-0472">Membrane</keyword>
<dbReference type="PANTHER" id="PTHR14155:SF521">
    <property type="entry name" value="RING-H2 FINGER PROTEIN ATL30"/>
    <property type="match status" value="1"/>
</dbReference>
<feature type="region of interest" description="Disordered" evidence="15">
    <location>
        <begin position="194"/>
        <end position="224"/>
    </location>
</feature>
<comment type="caution">
    <text evidence="18">The sequence shown here is derived from an EMBL/GenBank/DDBJ whole genome shotgun (WGS) entry which is preliminary data.</text>
</comment>
<evidence type="ECO:0000259" key="17">
    <source>
        <dbReference type="PROSITE" id="PS50089"/>
    </source>
</evidence>
<sequence>MQTFASSASSSSSSSSPASFPVMSTAAPRPPQSEAQLQVSHQYLPVLITLVLLIFFFIGFFSIYFFRCVSEYLNGTSGIFRRNNTNANAAGSRNTTTRGLDPMIVSSFPTFVYSKVKNLREEKDGTLECAVCLSEFQDDDELTLITGCDHAFHPECINLWFEAHTTCPVCRRDLDPPESRTPEVVVTIVSENADEGGEGVREEHDLSGHGVREEHGNVDSSIRGDENRINRHDIVINHERLDEVERTGFGRSYSTGYSMRQRDERFTLRLPQHMHTTRRHNSAASCIPFGDYTGEHSGVSDKDNNHIV</sequence>
<feature type="domain" description="RING-type" evidence="17">
    <location>
        <begin position="129"/>
        <end position="171"/>
    </location>
</feature>
<comment type="catalytic activity">
    <reaction evidence="1">
        <text>S-ubiquitinyl-[E2 ubiquitin-conjugating enzyme]-L-cysteine + [acceptor protein]-L-lysine = [E2 ubiquitin-conjugating enzyme]-L-cysteine + N(6)-ubiquitinyl-[acceptor protein]-L-lysine.</text>
        <dbReference type="EC" id="2.3.2.27"/>
    </reaction>
</comment>
<dbReference type="EC" id="2.3.2.27" evidence="4"/>
<evidence type="ECO:0000313" key="18">
    <source>
        <dbReference type="EMBL" id="KAK9144310.1"/>
    </source>
</evidence>
<evidence type="ECO:0000256" key="16">
    <source>
        <dbReference type="SAM" id="Phobius"/>
    </source>
</evidence>
<gene>
    <name evidence="18" type="ORF">Sjap_004213</name>
</gene>
<dbReference type="InterPro" id="IPR013083">
    <property type="entry name" value="Znf_RING/FYVE/PHD"/>
</dbReference>
<evidence type="ECO:0000313" key="19">
    <source>
        <dbReference type="Proteomes" id="UP001417504"/>
    </source>
</evidence>
<evidence type="ECO:0000256" key="5">
    <source>
        <dbReference type="ARBA" id="ARBA00022679"/>
    </source>
</evidence>
<keyword evidence="10" id="KW-0862">Zinc</keyword>
<dbReference type="Proteomes" id="UP001417504">
    <property type="component" value="Unassembled WGS sequence"/>
</dbReference>
<dbReference type="PANTHER" id="PTHR14155">
    <property type="entry name" value="RING FINGER DOMAIN-CONTAINING"/>
    <property type="match status" value="1"/>
</dbReference>
<dbReference type="AlphaFoldDB" id="A0AAP0PK38"/>
<dbReference type="EMBL" id="JBBNAE010000002">
    <property type="protein sequence ID" value="KAK9144310.1"/>
    <property type="molecule type" value="Genomic_DNA"/>
</dbReference>
<dbReference type="Gene3D" id="3.30.40.10">
    <property type="entry name" value="Zinc/RING finger domain, C3HC4 (zinc finger)"/>
    <property type="match status" value="1"/>
</dbReference>
<keyword evidence="7" id="KW-0479">Metal-binding</keyword>
<feature type="compositionally biased region" description="Basic and acidic residues" evidence="15">
    <location>
        <begin position="198"/>
        <end position="224"/>
    </location>
</feature>
<evidence type="ECO:0000256" key="6">
    <source>
        <dbReference type="ARBA" id="ARBA00022692"/>
    </source>
</evidence>
<dbReference type="FunFam" id="3.30.40.10:FF:000187">
    <property type="entry name" value="E3 ubiquitin-protein ligase ATL6"/>
    <property type="match status" value="1"/>
</dbReference>
<feature type="transmembrane region" description="Helical" evidence="16">
    <location>
        <begin position="42"/>
        <end position="66"/>
    </location>
</feature>
<proteinExistence type="inferred from homology"/>
<accession>A0AAP0PK38</accession>
<dbReference type="GO" id="GO:0008270">
    <property type="term" value="F:zinc ion binding"/>
    <property type="evidence" value="ECO:0007669"/>
    <property type="project" value="UniProtKB-KW"/>
</dbReference>
<keyword evidence="9" id="KW-0833">Ubl conjugation pathway</keyword>
<comment type="pathway">
    <text evidence="3">Protein modification; protein ubiquitination.</text>
</comment>
<keyword evidence="8 14" id="KW-0863">Zinc-finger</keyword>
<evidence type="ECO:0000256" key="9">
    <source>
        <dbReference type="ARBA" id="ARBA00022786"/>
    </source>
</evidence>
<dbReference type="GO" id="GO:0061630">
    <property type="term" value="F:ubiquitin protein ligase activity"/>
    <property type="evidence" value="ECO:0007669"/>
    <property type="project" value="UniProtKB-EC"/>
</dbReference>
<comment type="similarity">
    <text evidence="13">Belongs to the RING-type zinc finger family. ATL subfamily.</text>
</comment>
<evidence type="ECO:0000256" key="4">
    <source>
        <dbReference type="ARBA" id="ARBA00012483"/>
    </source>
</evidence>
<feature type="region of interest" description="Disordered" evidence="15">
    <location>
        <begin position="1"/>
        <end position="27"/>
    </location>
</feature>
<evidence type="ECO:0000256" key="13">
    <source>
        <dbReference type="ARBA" id="ARBA00024209"/>
    </source>
</evidence>
<dbReference type="PROSITE" id="PS50089">
    <property type="entry name" value="ZF_RING_2"/>
    <property type="match status" value="1"/>
</dbReference>
<comment type="subcellular location">
    <subcellularLocation>
        <location evidence="2">Membrane</location>
        <topology evidence="2">Single-pass membrane protein</topology>
    </subcellularLocation>
</comment>
<dbReference type="InterPro" id="IPR001841">
    <property type="entry name" value="Znf_RING"/>
</dbReference>
<dbReference type="GO" id="GO:0016020">
    <property type="term" value="C:membrane"/>
    <property type="evidence" value="ECO:0007669"/>
    <property type="project" value="UniProtKB-SubCell"/>
</dbReference>
<evidence type="ECO:0000256" key="7">
    <source>
        <dbReference type="ARBA" id="ARBA00022723"/>
    </source>
</evidence>
<evidence type="ECO:0000256" key="3">
    <source>
        <dbReference type="ARBA" id="ARBA00004906"/>
    </source>
</evidence>
<evidence type="ECO:0000256" key="15">
    <source>
        <dbReference type="SAM" id="MobiDB-lite"/>
    </source>
</evidence>
<feature type="compositionally biased region" description="Low complexity" evidence="15">
    <location>
        <begin position="1"/>
        <end position="19"/>
    </location>
</feature>
<evidence type="ECO:0000256" key="12">
    <source>
        <dbReference type="ARBA" id="ARBA00023136"/>
    </source>
</evidence>
<evidence type="ECO:0000256" key="1">
    <source>
        <dbReference type="ARBA" id="ARBA00000900"/>
    </source>
</evidence>
<dbReference type="SMART" id="SM00744">
    <property type="entry name" value="RINGv"/>
    <property type="match status" value="1"/>
</dbReference>
<keyword evidence="19" id="KW-1185">Reference proteome</keyword>
<name>A0AAP0PK38_9MAGN</name>
<evidence type="ECO:0000256" key="14">
    <source>
        <dbReference type="PROSITE-ProRule" id="PRU00175"/>
    </source>
</evidence>
<evidence type="ECO:0000256" key="8">
    <source>
        <dbReference type="ARBA" id="ARBA00022771"/>
    </source>
</evidence>
<evidence type="ECO:0000256" key="10">
    <source>
        <dbReference type="ARBA" id="ARBA00022833"/>
    </source>
</evidence>
<keyword evidence="11 16" id="KW-1133">Transmembrane helix</keyword>
<reference evidence="18 19" key="1">
    <citation type="submission" date="2024-01" db="EMBL/GenBank/DDBJ databases">
        <title>Genome assemblies of Stephania.</title>
        <authorList>
            <person name="Yang L."/>
        </authorList>
    </citation>
    <scope>NUCLEOTIDE SEQUENCE [LARGE SCALE GENOMIC DNA]</scope>
    <source>
        <strain evidence="18">QJT</strain>
        <tissue evidence="18">Leaf</tissue>
    </source>
</reference>
<dbReference type="InterPro" id="IPR053238">
    <property type="entry name" value="RING-H2_zinc_finger"/>
</dbReference>
<keyword evidence="6 16" id="KW-0812">Transmembrane</keyword>
<protein>
    <recommendedName>
        <fullName evidence="4">RING-type E3 ubiquitin transferase</fullName>
        <ecNumber evidence="4">2.3.2.27</ecNumber>
    </recommendedName>
</protein>
<evidence type="ECO:0000256" key="11">
    <source>
        <dbReference type="ARBA" id="ARBA00022989"/>
    </source>
</evidence>
<evidence type="ECO:0000256" key="2">
    <source>
        <dbReference type="ARBA" id="ARBA00004167"/>
    </source>
</evidence>
<keyword evidence="5" id="KW-0808">Transferase</keyword>
<dbReference type="Pfam" id="PF13639">
    <property type="entry name" value="zf-RING_2"/>
    <property type="match status" value="1"/>
</dbReference>
<organism evidence="18 19">
    <name type="scientific">Stephania japonica</name>
    <dbReference type="NCBI Taxonomy" id="461633"/>
    <lineage>
        <taxon>Eukaryota</taxon>
        <taxon>Viridiplantae</taxon>
        <taxon>Streptophyta</taxon>
        <taxon>Embryophyta</taxon>
        <taxon>Tracheophyta</taxon>
        <taxon>Spermatophyta</taxon>
        <taxon>Magnoliopsida</taxon>
        <taxon>Ranunculales</taxon>
        <taxon>Menispermaceae</taxon>
        <taxon>Menispermoideae</taxon>
        <taxon>Cissampelideae</taxon>
        <taxon>Stephania</taxon>
    </lineage>
</organism>